<proteinExistence type="predicted"/>
<keyword evidence="4" id="KW-1185">Reference proteome</keyword>
<evidence type="ECO:0000313" key="4">
    <source>
        <dbReference type="Proteomes" id="UP000467700"/>
    </source>
</evidence>
<organism evidence="3 4">
    <name type="scientific">Cyclocybe aegerita</name>
    <name type="common">Black poplar mushroom</name>
    <name type="synonym">Agrocybe aegerita</name>
    <dbReference type="NCBI Taxonomy" id="1973307"/>
    <lineage>
        <taxon>Eukaryota</taxon>
        <taxon>Fungi</taxon>
        <taxon>Dikarya</taxon>
        <taxon>Basidiomycota</taxon>
        <taxon>Agaricomycotina</taxon>
        <taxon>Agaricomycetes</taxon>
        <taxon>Agaricomycetidae</taxon>
        <taxon>Agaricales</taxon>
        <taxon>Agaricineae</taxon>
        <taxon>Bolbitiaceae</taxon>
        <taxon>Cyclocybe</taxon>
    </lineage>
</organism>
<sequence length="1066" mass="113855">MLGPRSMTTGYTDTGAGTPAYSSNLGSAGPGGYDVGWNGGAGIGIAGGGGGGGGVGGMIGNGVGGGGGGGIGVGGGVWADGGRGGYGEGAVLHHRTSAKRLIDRYERLSTPPPGTRSGANAPLRRKSTKSHQYVYDYRTEAGHSNYLATPDRGSDGKFKQKYGFGGGAGGPGRKETTKDRSPIRQSLRNLLSVFKKGAGGLSKRKSEDKDFAGAPYVYGAVGSTPPARIEEAEVVVGDGEQAKPPPRPRKKMTGSLLYLTRSLPPNANEDPSQLEWTSCGVTLDAHKLVLSSFTGNMDLHVHEISLSRCADIRSVSAGQLSADEVRLLEEAGAKLECEKSGLKVFELIFEGRPKEKFAARSVRERAGWISAIWDAILPDKDAKCYPVEQGVAPAPVPKETVQPQQHKPIESPVPRHIPEMSTLLGSSHSERSLPALPIDPPSTSVAPLSIPDKPTRTKPPNLHIDLSGISGPISPSLYPPSSHASTAGTSPAASPLETPKKNLHLQIDTSNRLLSPTSAGVPLPLSASTYSSTSRPGSLFLSSPTRSSCPTSPSIANLSQLSVVRQRLAQIERNHSQLSAQSSFSPRVASRPSTPMTVRSPPVSPSARSARKEYFSSVTTPKVSPQLPSPVALSRVVSKERGELPVPVTRTMTKSRTSQRPKSDEKEDESVPPKQTKYREKKKKEKAPTAEEEIMELSKGLSEIRSVLGGESGYPTIHQVVLGLDHRTRGDKQAFKTVQDKLDLLGDRVTNAIASSSPAAAATAASNVGVESGAQQALVESNQKLVRAMEEVKARLAVDFPALASKIKEVREIQNEVRKSAKEREGVYNNIGASSSSDKNGGKDVDIQPVLDKLEELRKLCEAPAKVGPQELDNTRTEYMEKILALIQADGNKQVLLSQQQAESVRYLNELNTWLESFVNNGVSQIQGLSTNIEHLCRNLGCDPLTIDGPNGQEDQTPSLLNDIRQLVFGMKARDQNFAALQAAVHSLLEVLSASQNQMGADSRAIAGMIDQQRRDQEILFRTFTNEISGEIKGERLRFVEAMKEATAINVQSTISPSLSRLRVNS</sequence>
<feature type="compositionally biased region" description="Low complexity" evidence="1">
    <location>
        <begin position="598"/>
        <end position="608"/>
    </location>
</feature>
<feature type="compositionally biased region" description="Polar residues" evidence="1">
    <location>
        <begin position="650"/>
        <end position="660"/>
    </location>
</feature>
<feature type="compositionally biased region" description="Low complexity" evidence="1">
    <location>
        <begin position="479"/>
        <end position="495"/>
    </location>
</feature>
<feature type="region of interest" description="Disordered" evidence="1">
    <location>
        <begin position="575"/>
        <end position="694"/>
    </location>
</feature>
<comment type="caution">
    <text evidence="3">The sequence shown here is derived from an EMBL/GenBank/DDBJ whole genome shotgun (WGS) entry which is preliminary data.</text>
</comment>
<dbReference type="Proteomes" id="UP000467700">
    <property type="component" value="Unassembled WGS sequence"/>
</dbReference>
<dbReference type="SMART" id="SM00233">
    <property type="entry name" value="PH"/>
    <property type="match status" value="1"/>
</dbReference>
<feature type="region of interest" description="Disordered" evidence="1">
    <location>
        <begin position="528"/>
        <end position="553"/>
    </location>
</feature>
<gene>
    <name evidence="3" type="ORF">AAE3_LOCUS4092</name>
</gene>
<dbReference type="InterPro" id="IPR001849">
    <property type="entry name" value="PH_domain"/>
</dbReference>
<dbReference type="AlphaFoldDB" id="A0A8S0XGJ1"/>
<reference evidence="3 4" key="1">
    <citation type="submission" date="2020-01" db="EMBL/GenBank/DDBJ databases">
        <authorList>
            <person name="Gupta K D."/>
        </authorList>
    </citation>
    <scope>NUCLEOTIDE SEQUENCE [LARGE SCALE GENOMIC DNA]</scope>
</reference>
<evidence type="ECO:0000256" key="1">
    <source>
        <dbReference type="SAM" id="MobiDB-lite"/>
    </source>
</evidence>
<feature type="compositionally biased region" description="Polar residues" evidence="1">
    <location>
        <begin position="576"/>
        <end position="597"/>
    </location>
</feature>
<feature type="domain" description="PH" evidence="2">
    <location>
        <begin position="250"/>
        <end position="379"/>
    </location>
</feature>
<evidence type="ECO:0000313" key="3">
    <source>
        <dbReference type="EMBL" id="CAA7261749.1"/>
    </source>
</evidence>
<feature type="compositionally biased region" description="Low complexity" evidence="1">
    <location>
        <begin position="542"/>
        <end position="553"/>
    </location>
</feature>
<accession>A0A8S0XGJ1</accession>
<name>A0A8S0XGJ1_CYCAE</name>
<feature type="compositionally biased region" description="Basic and acidic residues" evidence="1">
    <location>
        <begin position="661"/>
        <end position="671"/>
    </location>
</feature>
<dbReference type="EMBL" id="CACVBS010000034">
    <property type="protein sequence ID" value="CAA7261749.1"/>
    <property type="molecule type" value="Genomic_DNA"/>
</dbReference>
<feature type="region of interest" description="Disordered" evidence="1">
    <location>
        <begin position="107"/>
        <end position="130"/>
    </location>
</feature>
<feature type="region of interest" description="Disordered" evidence="1">
    <location>
        <begin position="395"/>
        <end position="497"/>
    </location>
</feature>
<evidence type="ECO:0000259" key="2">
    <source>
        <dbReference type="SMART" id="SM00233"/>
    </source>
</evidence>
<dbReference type="OrthoDB" id="2261329at2759"/>
<protein>
    <recommendedName>
        <fullName evidence="2">PH domain-containing protein</fullName>
    </recommendedName>
</protein>